<dbReference type="OrthoDB" id="4524286at2"/>
<evidence type="ECO:0008006" key="3">
    <source>
        <dbReference type="Google" id="ProtNLM"/>
    </source>
</evidence>
<gene>
    <name evidence="1" type="ORF">SAMN05443377_12528</name>
</gene>
<dbReference type="STRING" id="64702.SAMN05443377_12528"/>
<reference evidence="1 2" key="1">
    <citation type="submission" date="2016-10" db="EMBL/GenBank/DDBJ databases">
        <authorList>
            <person name="de Groot N.N."/>
        </authorList>
    </citation>
    <scope>NUCLEOTIDE SEQUENCE [LARGE SCALE GENOMIC DNA]</scope>
    <source>
        <strain evidence="1 2">DSM 16859</strain>
    </source>
</reference>
<dbReference type="Proteomes" id="UP000198815">
    <property type="component" value="Unassembled WGS sequence"/>
</dbReference>
<accession>A0A1H9TMN7</accession>
<evidence type="ECO:0000313" key="2">
    <source>
        <dbReference type="Proteomes" id="UP000198815"/>
    </source>
</evidence>
<organism evidence="1 2">
    <name type="scientific">Propionibacterium cyclohexanicum</name>
    <dbReference type="NCBI Taxonomy" id="64702"/>
    <lineage>
        <taxon>Bacteria</taxon>
        <taxon>Bacillati</taxon>
        <taxon>Actinomycetota</taxon>
        <taxon>Actinomycetes</taxon>
        <taxon>Propionibacteriales</taxon>
        <taxon>Propionibacteriaceae</taxon>
        <taxon>Propionibacterium</taxon>
    </lineage>
</organism>
<name>A0A1H9TMN7_9ACTN</name>
<dbReference type="EMBL" id="FOGZ01000025">
    <property type="protein sequence ID" value="SER98426.1"/>
    <property type="molecule type" value="Genomic_DNA"/>
</dbReference>
<dbReference type="AlphaFoldDB" id="A0A1H9TMN7"/>
<evidence type="ECO:0000313" key="1">
    <source>
        <dbReference type="EMBL" id="SER98426.1"/>
    </source>
</evidence>
<keyword evidence="2" id="KW-1185">Reference proteome</keyword>
<sequence length="101" mass="11045">MTRENLYVALTRGRQTNMDYVAIDKPESDHAGPHPGDNAEATARSALFGVLQHNGAEQSAHETITSEQNTWANIGQLAAEYETIVAAALHDRWATLIRTSV</sequence>
<dbReference type="RefSeq" id="WP_091970891.1">
    <property type="nucleotide sequence ID" value="NZ_FOGZ01000025.1"/>
</dbReference>
<protein>
    <recommendedName>
        <fullName evidence="3">UvrD-like helicase C-terminal domain-containing protein</fullName>
    </recommendedName>
</protein>
<proteinExistence type="predicted"/>